<evidence type="ECO:0000256" key="4">
    <source>
        <dbReference type="SAM" id="MobiDB-lite"/>
    </source>
</evidence>
<dbReference type="KEGG" id="doe:DENOEST_3542"/>
<keyword evidence="2" id="KW-0238">DNA-binding</keyword>
<dbReference type="PROSITE" id="PS01124">
    <property type="entry name" value="HTH_ARAC_FAMILY_2"/>
    <property type="match status" value="1"/>
</dbReference>
<dbReference type="InterPro" id="IPR020449">
    <property type="entry name" value="Tscrpt_reg_AraC-type_HTH"/>
</dbReference>
<keyword evidence="7" id="KW-1185">Reference proteome</keyword>
<dbReference type="InterPro" id="IPR018062">
    <property type="entry name" value="HTH_AraC-typ_CS"/>
</dbReference>
<dbReference type="AlphaFoldDB" id="A0A6S6YDB2"/>
<name>A0A6S6YDB2_9PROT</name>
<proteinExistence type="predicted"/>
<dbReference type="InterPro" id="IPR018060">
    <property type="entry name" value="HTH_AraC"/>
</dbReference>
<dbReference type="PROSITE" id="PS00041">
    <property type="entry name" value="HTH_ARAC_FAMILY_1"/>
    <property type="match status" value="1"/>
</dbReference>
<dbReference type="Pfam" id="PF12625">
    <property type="entry name" value="Arabinose_bd"/>
    <property type="match status" value="1"/>
</dbReference>
<feature type="compositionally biased region" description="Gly residues" evidence="4">
    <location>
        <begin position="364"/>
        <end position="381"/>
    </location>
</feature>
<accession>A0A6S6YDB2</accession>
<dbReference type="PANTHER" id="PTHR47894:SF1">
    <property type="entry name" value="HTH-TYPE TRANSCRIPTIONAL REGULATOR VQSM"/>
    <property type="match status" value="1"/>
</dbReference>
<keyword evidence="3" id="KW-0804">Transcription</keyword>
<feature type="region of interest" description="Disordered" evidence="4">
    <location>
        <begin position="345"/>
        <end position="381"/>
    </location>
</feature>
<dbReference type="PANTHER" id="PTHR47894">
    <property type="entry name" value="HTH-TYPE TRANSCRIPTIONAL REGULATOR GADX"/>
    <property type="match status" value="1"/>
</dbReference>
<protein>
    <recommendedName>
        <fullName evidence="5">HTH araC/xylS-type domain-containing protein</fullName>
    </recommendedName>
</protein>
<organism evidence="6 7">
    <name type="scientific">Denitratisoma oestradiolicum</name>
    <dbReference type="NCBI Taxonomy" id="311182"/>
    <lineage>
        <taxon>Bacteria</taxon>
        <taxon>Pseudomonadati</taxon>
        <taxon>Pseudomonadota</taxon>
        <taxon>Betaproteobacteria</taxon>
        <taxon>Nitrosomonadales</taxon>
        <taxon>Sterolibacteriaceae</taxon>
        <taxon>Denitratisoma</taxon>
    </lineage>
</organism>
<reference evidence="6 7" key="1">
    <citation type="submission" date="2020-03" db="EMBL/GenBank/DDBJ databases">
        <authorList>
            <consortium name="Genoscope - CEA"/>
            <person name="William W."/>
        </authorList>
    </citation>
    <scope>NUCLEOTIDE SEQUENCE [LARGE SCALE GENOMIC DNA]</scope>
    <source>
        <strain evidence="7">DSM 16959</strain>
    </source>
</reference>
<gene>
    <name evidence="6" type="ORF">DENOEST_3542</name>
</gene>
<feature type="domain" description="HTH araC/xylS-type" evidence="5">
    <location>
        <begin position="251"/>
        <end position="352"/>
    </location>
</feature>
<evidence type="ECO:0000259" key="5">
    <source>
        <dbReference type="PROSITE" id="PS01124"/>
    </source>
</evidence>
<dbReference type="Gene3D" id="1.10.10.60">
    <property type="entry name" value="Homeodomain-like"/>
    <property type="match status" value="1"/>
</dbReference>
<dbReference type="InterPro" id="IPR032687">
    <property type="entry name" value="AraC-type_N"/>
</dbReference>
<dbReference type="Pfam" id="PF12833">
    <property type="entry name" value="HTH_18"/>
    <property type="match status" value="1"/>
</dbReference>
<dbReference type="GO" id="GO:0000976">
    <property type="term" value="F:transcription cis-regulatory region binding"/>
    <property type="evidence" value="ECO:0007669"/>
    <property type="project" value="TreeGrafter"/>
</dbReference>
<dbReference type="InterPro" id="IPR009057">
    <property type="entry name" value="Homeodomain-like_sf"/>
</dbReference>
<evidence type="ECO:0000313" key="7">
    <source>
        <dbReference type="Proteomes" id="UP000515733"/>
    </source>
</evidence>
<dbReference type="Proteomes" id="UP000515733">
    <property type="component" value="Chromosome"/>
</dbReference>
<dbReference type="PRINTS" id="PR00032">
    <property type="entry name" value="HTHARAC"/>
</dbReference>
<dbReference type="SMART" id="SM00342">
    <property type="entry name" value="HTH_ARAC"/>
    <property type="match status" value="1"/>
</dbReference>
<dbReference type="SUPFAM" id="SSF46689">
    <property type="entry name" value="Homeodomain-like"/>
    <property type="match status" value="1"/>
</dbReference>
<dbReference type="GO" id="GO:0003700">
    <property type="term" value="F:DNA-binding transcription factor activity"/>
    <property type="evidence" value="ECO:0007669"/>
    <property type="project" value="InterPro"/>
</dbReference>
<evidence type="ECO:0000256" key="3">
    <source>
        <dbReference type="ARBA" id="ARBA00023163"/>
    </source>
</evidence>
<keyword evidence="1" id="KW-0805">Transcription regulation</keyword>
<dbReference type="GO" id="GO:0005829">
    <property type="term" value="C:cytosol"/>
    <property type="evidence" value="ECO:0007669"/>
    <property type="project" value="TreeGrafter"/>
</dbReference>
<dbReference type="EMBL" id="LR778301">
    <property type="protein sequence ID" value="CAB1370696.1"/>
    <property type="molecule type" value="Genomic_DNA"/>
</dbReference>
<sequence length="381" mass="42622">MGGIMTPGFMHQGAEAVPVDFVVVMLDEIDRLGGNSTELLGRCQLPFPARDLRNGRGRNIALRQFTRIFDECIKEISYLSHRQRHVTPMTRDDVEMLCYCMVSCETLEEVIQRAIKFYVMLGNRGAELALEVDGPEAVFHIRTLRAHQCSGNLLMDLTGLLFFHRFFGWLLNREIPAIRFGVCYGELINAEQLEAVFHQAVHFGEATNNFHFPADFLKYPVVRNYQRLREILGTLPLDMMPSPAMSWRLSDAVEKVISAHLAKEEAIPTMQELAGLFSISVTTFRRRLEEENSPLKVIKERCRLKLAVELLASPARLKIEDVAQRLGFSDASGFRRAFKTWAGVPPDNYRTPASSREASSGFGSVAGGPGSPSGRPVSGGC</sequence>
<evidence type="ECO:0000256" key="2">
    <source>
        <dbReference type="ARBA" id="ARBA00023125"/>
    </source>
</evidence>
<evidence type="ECO:0000256" key="1">
    <source>
        <dbReference type="ARBA" id="ARBA00023015"/>
    </source>
</evidence>
<evidence type="ECO:0000313" key="6">
    <source>
        <dbReference type="EMBL" id="CAB1370696.1"/>
    </source>
</evidence>